<feature type="transmembrane region" description="Helical" evidence="5">
    <location>
        <begin position="316"/>
        <end position="336"/>
    </location>
</feature>
<evidence type="ECO:0000313" key="8">
    <source>
        <dbReference type="Proteomes" id="UP000447873"/>
    </source>
</evidence>
<evidence type="ECO:0000256" key="5">
    <source>
        <dbReference type="SAM" id="Phobius"/>
    </source>
</evidence>
<feature type="transmembrane region" description="Helical" evidence="5">
    <location>
        <begin position="420"/>
        <end position="438"/>
    </location>
</feature>
<feature type="transmembrane region" description="Helical" evidence="5">
    <location>
        <begin position="46"/>
        <end position="70"/>
    </location>
</feature>
<sequence>MTISSILLAPYRKFRNPWSDHVKQFEYLDWETQRKLAYKQIDKGGFGFWIVFVAGAGFLTDAYDIFAIVVGILADRYGRKRLYGIELLVLTLATVLMSLSSKGALASTNGLIWILTWRFIMGLGIGGDYPLSAVITAEFAPRKHRDRMLATVFFMQPIGAFMANVVAIATVAAFRNSLPQGSTTTNCIGAIPPAFAILIRWWIPESPRYTLEVEKDPATAQRDVDVYYRPSAGILKPVNRTNGPDTAATALSPGSTISTQAAFTFGEPEPMEMKEFTLTEPALTVTPMTSRKTVRKETWPEFWIGFHSFMIQEGNWTDLAGTSFAWMTLDFAFYFLGVNSPRVLSQIWNAVNEKGPLYYIFMEDGHRAMIAVSIGAILGGLLFIKLAGFRWHLQVSGFWILAALFVVVGVSYVLLLHTRYFAAVIVLYSICSLFFNFGPNSSTFVIAAEVFPTKYRCTCHGLSAAAGKFGSIIAQIFLAYAKFGSPGHGVNDSDSNWLGWVLLVFAAFMASGAIITKLWVPNPCNILGQSRSLEDLGLGKAARKRMEKDERDTWNSLVPGSPNVL</sequence>
<feature type="transmembrane region" description="Helical" evidence="5">
    <location>
        <begin position="500"/>
        <end position="520"/>
    </location>
</feature>
<dbReference type="GO" id="GO:0022857">
    <property type="term" value="F:transmembrane transporter activity"/>
    <property type="evidence" value="ECO:0007669"/>
    <property type="project" value="InterPro"/>
</dbReference>
<evidence type="ECO:0000256" key="2">
    <source>
        <dbReference type="ARBA" id="ARBA00022692"/>
    </source>
</evidence>
<evidence type="ECO:0000313" key="7">
    <source>
        <dbReference type="EMBL" id="KAE9988762.1"/>
    </source>
</evidence>
<feature type="transmembrane region" description="Helical" evidence="5">
    <location>
        <begin position="459"/>
        <end position="480"/>
    </location>
</feature>
<dbReference type="EMBL" id="WNWS01000004">
    <property type="protein sequence ID" value="KAE9988762.1"/>
    <property type="molecule type" value="Genomic_DNA"/>
</dbReference>
<dbReference type="InterPro" id="IPR005828">
    <property type="entry name" value="MFS_sugar_transport-like"/>
</dbReference>
<dbReference type="PROSITE" id="PS50850">
    <property type="entry name" value="MFS"/>
    <property type="match status" value="1"/>
</dbReference>
<feature type="transmembrane region" description="Helical" evidence="5">
    <location>
        <begin position="396"/>
        <end position="414"/>
    </location>
</feature>
<keyword evidence="4 5" id="KW-0472">Membrane</keyword>
<reference evidence="7 8" key="1">
    <citation type="submission" date="2018-12" db="EMBL/GenBank/DDBJ databases">
        <title>Venturia inaequalis Genome Resource.</title>
        <authorList>
            <person name="Lichtner F.J."/>
        </authorList>
    </citation>
    <scope>NUCLEOTIDE SEQUENCE [LARGE SCALE GENOMIC DNA]</scope>
    <source>
        <strain evidence="7 8">120213</strain>
    </source>
</reference>
<dbReference type="InterPro" id="IPR005829">
    <property type="entry name" value="Sugar_transporter_CS"/>
</dbReference>
<dbReference type="InterPro" id="IPR036259">
    <property type="entry name" value="MFS_trans_sf"/>
</dbReference>
<comment type="caution">
    <text evidence="7">The sequence shown here is derived from an EMBL/GenBank/DDBJ whole genome shotgun (WGS) entry which is preliminary data.</text>
</comment>
<dbReference type="Proteomes" id="UP000447873">
    <property type="component" value="Unassembled WGS sequence"/>
</dbReference>
<dbReference type="InterPro" id="IPR020846">
    <property type="entry name" value="MFS_dom"/>
</dbReference>
<protein>
    <recommendedName>
        <fullName evidence="6">Major facilitator superfamily (MFS) profile domain-containing protein</fullName>
    </recommendedName>
</protein>
<gene>
    <name evidence="7" type="ORF">EG328_007366</name>
</gene>
<evidence type="ECO:0000256" key="3">
    <source>
        <dbReference type="ARBA" id="ARBA00022989"/>
    </source>
</evidence>
<comment type="subcellular location">
    <subcellularLocation>
        <location evidence="1">Membrane</location>
        <topology evidence="1">Multi-pass membrane protein</topology>
    </subcellularLocation>
</comment>
<dbReference type="PANTHER" id="PTHR24064">
    <property type="entry name" value="SOLUTE CARRIER FAMILY 22 MEMBER"/>
    <property type="match status" value="1"/>
</dbReference>
<feature type="transmembrane region" description="Helical" evidence="5">
    <location>
        <begin position="366"/>
        <end position="384"/>
    </location>
</feature>
<feature type="transmembrane region" description="Helical" evidence="5">
    <location>
        <begin position="82"/>
        <end position="99"/>
    </location>
</feature>
<dbReference type="AlphaFoldDB" id="A0A8H3VJU5"/>
<evidence type="ECO:0000256" key="1">
    <source>
        <dbReference type="ARBA" id="ARBA00004141"/>
    </source>
</evidence>
<feature type="transmembrane region" description="Helical" evidence="5">
    <location>
        <begin position="183"/>
        <end position="203"/>
    </location>
</feature>
<organism evidence="7 8">
    <name type="scientific">Venturia inaequalis</name>
    <name type="common">Apple scab fungus</name>
    <dbReference type="NCBI Taxonomy" id="5025"/>
    <lineage>
        <taxon>Eukaryota</taxon>
        <taxon>Fungi</taxon>
        <taxon>Dikarya</taxon>
        <taxon>Ascomycota</taxon>
        <taxon>Pezizomycotina</taxon>
        <taxon>Dothideomycetes</taxon>
        <taxon>Pleosporomycetidae</taxon>
        <taxon>Venturiales</taxon>
        <taxon>Venturiaceae</taxon>
        <taxon>Venturia</taxon>
    </lineage>
</organism>
<dbReference type="Pfam" id="PF00083">
    <property type="entry name" value="Sugar_tr"/>
    <property type="match status" value="2"/>
</dbReference>
<accession>A0A8H3VJU5</accession>
<feature type="domain" description="Major facilitator superfamily (MFS) profile" evidence="6">
    <location>
        <begin position="1"/>
        <end position="524"/>
    </location>
</feature>
<feature type="transmembrane region" description="Helical" evidence="5">
    <location>
        <begin position="149"/>
        <end position="171"/>
    </location>
</feature>
<evidence type="ECO:0000256" key="4">
    <source>
        <dbReference type="ARBA" id="ARBA00023136"/>
    </source>
</evidence>
<evidence type="ECO:0000259" key="6">
    <source>
        <dbReference type="PROSITE" id="PS50850"/>
    </source>
</evidence>
<name>A0A8H3VJU5_VENIN</name>
<dbReference type="PROSITE" id="PS00217">
    <property type="entry name" value="SUGAR_TRANSPORT_2"/>
    <property type="match status" value="1"/>
</dbReference>
<dbReference type="SUPFAM" id="SSF103473">
    <property type="entry name" value="MFS general substrate transporter"/>
    <property type="match status" value="1"/>
</dbReference>
<feature type="transmembrane region" description="Helical" evidence="5">
    <location>
        <begin position="111"/>
        <end position="137"/>
    </location>
</feature>
<dbReference type="Gene3D" id="1.20.1250.20">
    <property type="entry name" value="MFS general substrate transporter like domains"/>
    <property type="match status" value="2"/>
</dbReference>
<keyword evidence="3 5" id="KW-1133">Transmembrane helix</keyword>
<dbReference type="GO" id="GO:0016020">
    <property type="term" value="C:membrane"/>
    <property type="evidence" value="ECO:0007669"/>
    <property type="project" value="UniProtKB-SubCell"/>
</dbReference>
<proteinExistence type="predicted"/>
<keyword evidence="2 5" id="KW-0812">Transmembrane</keyword>